<feature type="active site" description="Proton donor" evidence="4">
    <location>
        <position position="192"/>
    </location>
</feature>
<dbReference type="Proteomes" id="UP000574761">
    <property type="component" value="Unassembled WGS sequence"/>
</dbReference>
<dbReference type="AlphaFoldDB" id="A0A7W6D1S1"/>
<evidence type="ECO:0000256" key="6">
    <source>
        <dbReference type="RuleBase" id="RU361187"/>
    </source>
</evidence>
<keyword evidence="2 6" id="KW-0378">Hydrolase</keyword>
<dbReference type="SUPFAM" id="SSF49899">
    <property type="entry name" value="Concanavalin A-like lectins/glucanases"/>
    <property type="match status" value="1"/>
</dbReference>
<reference evidence="8 9" key="1">
    <citation type="submission" date="2020-08" db="EMBL/GenBank/DDBJ databases">
        <title>Genomic Encyclopedia of Type Strains, Phase IV (KMG-IV): sequencing the most valuable type-strain genomes for metagenomic binning, comparative biology and taxonomic classification.</title>
        <authorList>
            <person name="Goeker M."/>
        </authorList>
    </citation>
    <scope>NUCLEOTIDE SEQUENCE [LARGE SCALE GENOMIC DNA]</scope>
    <source>
        <strain evidence="8 9">DSM 100211</strain>
    </source>
</reference>
<evidence type="ECO:0000313" key="9">
    <source>
        <dbReference type="Proteomes" id="UP000574761"/>
    </source>
</evidence>
<evidence type="ECO:0000256" key="1">
    <source>
        <dbReference type="ARBA" id="ARBA00009865"/>
    </source>
</evidence>
<dbReference type="CDD" id="cd09000">
    <property type="entry name" value="GH43_SXA-like"/>
    <property type="match status" value="1"/>
</dbReference>
<evidence type="ECO:0000256" key="5">
    <source>
        <dbReference type="PIRSR" id="PIRSR606710-2"/>
    </source>
</evidence>
<dbReference type="InterPro" id="IPR023296">
    <property type="entry name" value="Glyco_hydro_beta-prop_sf"/>
</dbReference>
<keyword evidence="9" id="KW-1185">Reference proteome</keyword>
<dbReference type="GO" id="GO:0005975">
    <property type="term" value="P:carbohydrate metabolic process"/>
    <property type="evidence" value="ECO:0007669"/>
    <property type="project" value="InterPro"/>
</dbReference>
<dbReference type="EC" id="3.2.1.37" evidence="8"/>
<gene>
    <name evidence="8" type="ORF">GGQ64_000289</name>
</gene>
<dbReference type="InterPro" id="IPR051795">
    <property type="entry name" value="Glycosyl_Hydrlase_43"/>
</dbReference>
<dbReference type="InterPro" id="IPR041542">
    <property type="entry name" value="GH43_C2"/>
</dbReference>
<evidence type="ECO:0000256" key="4">
    <source>
        <dbReference type="PIRSR" id="PIRSR606710-1"/>
    </source>
</evidence>
<dbReference type="Gene3D" id="2.115.10.20">
    <property type="entry name" value="Glycosyl hydrolase domain, family 43"/>
    <property type="match status" value="1"/>
</dbReference>
<dbReference type="Pfam" id="PF17851">
    <property type="entry name" value="GH43_C2"/>
    <property type="match status" value="1"/>
</dbReference>
<feature type="domain" description="Beta-xylosidase C-terminal Concanavalin A-like" evidence="7">
    <location>
        <begin position="331"/>
        <end position="534"/>
    </location>
</feature>
<dbReference type="EMBL" id="JACIEE010000001">
    <property type="protein sequence ID" value="MBB3975113.1"/>
    <property type="molecule type" value="Genomic_DNA"/>
</dbReference>
<evidence type="ECO:0000256" key="2">
    <source>
        <dbReference type="ARBA" id="ARBA00022801"/>
    </source>
</evidence>
<feature type="active site" description="Proton acceptor" evidence="4">
    <location>
        <position position="13"/>
    </location>
</feature>
<comment type="caution">
    <text evidence="8">The sequence shown here is derived from an EMBL/GenBank/DDBJ whole genome shotgun (WGS) entry which is preliminary data.</text>
</comment>
<organism evidence="8 9">
    <name type="scientific">Mycoplana azooxidifex</name>
    <dbReference type="NCBI Taxonomy" id="1636188"/>
    <lineage>
        <taxon>Bacteria</taxon>
        <taxon>Pseudomonadati</taxon>
        <taxon>Pseudomonadota</taxon>
        <taxon>Alphaproteobacteria</taxon>
        <taxon>Hyphomicrobiales</taxon>
        <taxon>Rhizobiaceae</taxon>
        <taxon>Mycoplana</taxon>
    </lineage>
</organism>
<comment type="similarity">
    <text evidence="1 6">Belongs to the glycosyl hydrolase 43 family.</text>
</comment>
<dbReference type="RefSeq" id="WP_183798116.1">
    <property type="nucleotide sequence ID" value="NZ_JACIEE010000001.1"/>
</dbReference>
<accession>A0A7W6D1S1</accession>
<evidence type="ECO:0000313" key="8">
    <source>
        <dbReference type="EMBL" id="MBB3975113.1"/>
    </source>
</evidence>
<protein>
    <submittedName>
        <fullName evidence="8">Xylan 1,4-beta-xylosidase</fullName>
        <ecNumber evidence="8">3.2.1.37</ecNumber>
    </submittedName>
</protein>
<dbReference type="SUPFAM" id="SSF75005">
    <property type="entry name" value="Arabinanase/levansucrase/invertase"/>
    <property type="match status" value="1"/>
</dbReference>
<proteinExistence type="inferred from homology"/>
<name>A0A7W6D1S1_9HYPH</name>
<dbReference type="GO" id="GO:0009044">
    <property type="term" value="F:xylan 1,4-beta-xylosidase activity"/>
    <property type="evidence" value="ECO:0007669"/>
    <property type="project" value="UniProtKB-EC"/>
</dbReference>
<dbReference type="PANTHER" id="PTHR42812:SF12">
    <property type="entry name" value="BETA-XYLOSIDASE-RELATED"/>
    <property type="match status" value="1"/>
</dbReference>
<dbReference type="Pfam" id="PF04616">
    <property type="entry name" value="Glyco_hydro_43"/>
    <property type="match status" value="1"/>
</dbReference>
<dbReference type="PANTHER" id="PTHR42812">
    <property type="entry name" value="BETA-XYLOSIDASE"/>
    <property type="match status" value="1"/>
</dbReference>
<dbReference type="InterPro" id="IPR006710">
    <property type="entry name" value="Glyco_hydro_43"/>
</dbReference>
<evidence type="ECO:0000259" key="7">
    <source>
        <dbReference type="Pfam" id="PF17851"/>
    </source>
</evidence>
<dbReference type="InterPro" id="IPR013320">
    <property type="entry name" value="ConA-like_dom_sf"/>
</dbReference>
<dbReference type="Gene3D" id="2.60.120.200">
    <property type="match status" value="1"/>
</dbReference>
<sequence>MIRNPILPGFNPDPSICRVGEAYYIATSTFEWYPGVQIHHSRDLVNWRLVRRPLERASQLDMRGNPDSCGVWAPCLSYADGQFWLVYTDVKRFDGNFKDAHNYIVTAPSIAAEWSDPVHVNSSGFDPSLFHDDDGRKWFLNMQWNHRTESYGGMPKSPAFDGILLQEWDPTERRLVGPVKNIFAGSPLGLVEGPHLFRRNGWYYLTTAEGGTGYDHAVTMARSRTIDGPYEMHPDVHLITSKDHPEAELQRAGHGQYIETPDGQAYHTHLAGRPLPPKRRCTLGRETAIQKCVWRDDDWLYLEGGGPVPRLDVAGPFGAPAAESASEVAYRFDEAALPDDFQWLRTPKPDRLFSLSERPGYLRLFGRESIGSWFEQALVARRQEHHDFSTETLLEFHPDSYQQVAGLVHYYNRHKFHALGLTLHEKLGRVLTILSCPGDHANGRLVFPVAGGVPVGEAPVALSMRVRGNDLQFFWRQAAGDRWNEIGPVLDAGVVSDEGGRGEHGSFTGAFAGMFAFDTSGRAQVADFERFAYRGGVVDE</sequence>
<keyword evidence="3 6" id="KW-0326">Glycosidase</keyword>
<evidence type="ECO:0000256" key="3">
    <source>
        <dbReference type="ARBA" id="ARBA00023295"/>
    </source>
</evidence>
<feature type="site" description="Important for catalytic activity, responsible for pKa modulation of the active site Glu and correct orientation of both the proton donor and substrate" evidence="5">
    <location>
        <position position="126"/>
    </location>
</feature>